<keyword evidence="2" id="KW-1185">Reference proteome</keyword>
<dbReference type="AlphaFoldDB" id="A0A072PKU4"/>
<proteinExistence type="predicted"/>
<sequence>MGMLARLAQSAFLLGRVYRCKTHPTGDAQFDLSEKGQLDRALHALLSLTYEEGATRLMAICPQTALCFSALVILHSDDPVPRSSPLTNSVAFAMNHWHDNYVNDETMSAIQTLKFLRPIANESYTNANLFFRREPWSIEKSSPSLLHWTYLIAVTFLQISKSLRKVQGSSKLDEVFMQHATECMKEASLLVPPSDWIHVLREFAVGGNAERRAERSRAVPTVDAMLHRVRGVLNLHDWSTSKPPIFTSITGNSNVIFVKAGMFRKSGVDMSVPVKEQWFRRAEMWETPYASEGNVLV</sequence>
<evidence type="ECO:0000313" key="2">
    <source>
        <dbReference type="Proteomes" id="UP000027920"/>
    </source>
</evidence>
<dbReference type="GeneID" id="25277007"/>
<comment type="caution">
    <text evidence="1">The sequence shown here is derived from an EMBL/GenBank/DDBJ whole genome shotgun (WGS) entry which is preliminary data.</text>
</comment>
<evidence type="ECO:0008006" key="3">
    <source>
        <dbReference type="Google" id="ProtNLM"/>
    </source>
</evidence>
<gene>
    <name evidence="1" type="ORF">A1O9_02062</name>
</gene>
<dbReference type="Proteomes" id="UP000027920">
    <property type="component" value="Unassembled WGS sequence"/>
</dbReference>
<dbReference type="RefSeq" id="XP_013263091.1">
    <property type="nucleotide sequence ID" value="XM_013407637.1"/>
</dbReference>
<dbReference type="VEuPathDB" id="FungiDB:A1O9_02062"/>
<dbReference type="STRING" id="1182545.A0A072PKU4"/>
<dbReference type="HOGENOM" id="CLU_936996_0_0_1"/>
<organism evidence="1 2">
    <name type="scientific">Exophiala aquamarina CBS 119918</name>
    <dbReference type="NCBI Taxonomy" id="1182545"/>
    <lineage>
        <taxon>Eukaryota</taxon>
        <taxon>Fungi</taxon>
        <taxon>Dikarya</taxon>
        <taxon>Ascomycota</taxon>
        <taxon>Pezizomycotina</taxon>
        <taxon>Eurotiomycetes</taxon>
        <taxon>Chaetothyriomycetidae</taxon>
        <taxon>Chaetothyriales</taxon>
        <taxon>Herpotrichiellaceae</taxon>
        <taxon>Exophiala</taxon>
    </lineage>
</organism>
<protein>
    <recommendedName>
        <fullName evidence="3">Transcription factor domain-containing protein</fullName>
    </recommendedName>
</protein>
<dbReference type="OrthoDB" id="4145260at2759"/>
<accession>A0A072PKU4</accession>
<evidence type="ECO:0000313" key="1">
    <source>
        <dbReference type="EMBL" id="KEF60501.1"/>
    </source>
</evidence>
<reference evidence="1 2" key="1">
    <citation type="submission" date="2013-03" db="EMBL/GenBank/DDBJ databases">
        <title>The Genome Sequence of Exophiala aquamarina CBS 119918.</title>
        <authorList>
            <consortium name="The Broad Institute Genomics Platform"/>
            <person name="Cuomo C."/>
            <person name="de Hoog S."/>
            <person name="Gorbushina A."/>
            <person name="Walker B."/>
            <person name="Young S.K."/>
            <person name="Zeng Q."/>
            <person name="Gargeya S."/>
            <person name="Fitzgerald M."/>
            <person name="Haas B."/>
            <person name="Abouelleil A."/>
            <person name="Allen A.W."/>
            <person name="Alvarado L."/>
            <person name="Arachchi H.M."/>
            <person name="Berlin A.M."/>
            <person name="Chapman S.B."/>
            <person name="Gainer-Dewar J."/>
            <person name="Goldberg J."/>
            <person name="Griggs A."/>
            <person name="Gujja S."/>
            <person name="Hansen M."/>
            <person name="Howarth C."/>
            <person name="Imamovic A."/>
            <person name="Ireland A."/>
            <person name="Larimer J."/>
            <person name="McCowan C."/>
            <person name="Murphy C."/>
            <person name="Pearson M."/>
            <person name="Poon T.W."/>
            <person name="Priest M."/>
            <person name="Roberts A."/>
            <person name="Saif S."/>
            <person name="Shea T."/>
            <person name="Sisk P."/>
            <person name="Sykes S."/>
            <person name="Wortman J."/>
            <person name="Nusbaum C."/>
            <person name="Birren B."/>
        </authorList>
    </citation>
    <scope>NUCLEOTIDE SEQUENCE [LARGE SCALE GENOMIC DNA]</scope>
    <source>
        <strain evidence="1 2">CBS 119918</strain>
    </source>
</reference>
<name>A0A072PKU4_9EURO</name>
<dbReference type="EMBL" id="AMGV01000002">
    <property type="protein sequence ID" value="KEF60501.1"/>
    <property type="molecule type" value="Genomic_DNA"/>
</dbReference>